<feature type="domain" description="Inosine/uridine-preferring nucleoside hydrolase" evidence="3">
    <location>
        <begin position="4"/>
        <end position="297"/>
    </location>
</feature>
<keyword evidence="2" id="KW-0326">Glycosidase</keyword>
<evidence type="ECO:0000259" key="3">
    <source>
        <dbReference type="Pfam" id="PF01156"/>
    </source>
</evidence>
<dbReference type="Pfam" id="PF01156">
    <property type="entry name" value="IU_nuc_hydro"/>
    <property type="match status" value="1"/>
</dbReference>
<dbReference type="PANTHER" id="PTHR12304:SF4">
    <property type="entry name" value="URIDINE NUCLEOSIDASE"/>
    <property type="match status" value="1"/>
</dbReference>
<organism evidence="4 5">
    <name type="scientific">Acidiplasma cupricumulans</name>
    <dbReference type="NCBI Taxonomy" id="312540"/>
    <lineage>
        <taxon>Archaea</taxon>
        <taxon>Methanobacteriati</taxon>
        <taxon>Thermoplasmatota</taxon>
        <taxon>Thermoplasmata</taxon>
        <taxon>Thermoplasmatales</taxon>
        <taxon>Ferroplasmaceae</taxon>
        <taxon>Acidiplasma</taxon>
    </lineage>
</organism>
<dbReference type="AlphaFoldDB" id="A0A0N8VKQ2"/>
<keyword evidence="5" id="KW-1185">Reference proteome</keyword>
<dbReference type="InterPro" id="IPR036452">
    <property type="entry name" value="Ribo_hydro-like"/>
</dbReference>
<accession>A0A0N8VKQ2</accession>
<dbReference type="InParanoid" id="A0A0N8VKQ2"/>
<evidence type="ECO:0000313" key="4">
    <source>
        <dbReference type="EMBL" id="KQB34356.1"/>
    </source>
</evidence>
<evidence type="ECO:0000313" key="5">
    <source>
        <dbReference type="Proteomes" id="UP000050301"/>
    </source>
</evidence>
<dbReference type="CDD" id="cd02651">
    <property type="entry name" value="nuc_hydro_IU_UC_XIUA"/>
    <property type="match status" value="1"/>
</dbReference>
<dbReference type="InterPro" id="IPR001910">
    <property type="entry name" value="Inosine/uridine_hydrolase_dom"/>
</dbReference>
<name>A0A0N8VKQ2_9ARCH</name>
<evidence type="ECO:0000256" key="2">
    <source>
        <dbReference type="ARBA" id="ARBA00023295"/>
    </source>
</evidence>
<dbReference type="GO" id="GO:0005829">
    <property type="term" value="C:cytosol"/>
    <property type="evidence" value="ECO:0007669"/>
    <property type="project" value="TreeGrafter"/>
</dbReference>
<keyword evidence="1" id="KW-0378">Hydrolase</keyword>
<gene>
    <name evidence="4" type="ORF">AOG55_00900</name>
</gene>
<reference evidence="4 5" key="1">
    <citation type="submission" date="2015-09" db="EMBL/GenBank/DDBJ databases">
        <title>Heavy metals and arsenic resistance mechanisms in polyextremophilic archaea of the family Ferroplasmaceae.</title>
        <authorList>
            <person name="Bulaev A.G."/>
            <person name="Kanygina A.V."/>
        </authorList>
    </citation>
    <scope>NUCLEOTIDE SEQUENCE [LARGE SCALE GENOMIC DNA]</scope>
    <source>
        <strain evidence="4 5">BH2</strain>
    </source>
</reference>
<comment type="caution">
    <text evidence="4">The sequence shown here is derived from an EMBL/GenBank/DDBJ whole genome shotgun (WGS) entry which is preliminary data.</text>
</comment>
<dbReference type="PANTHER" id="PTHR12304">
    <property type="entry name" value="INOSINE-URIDINE PREFERRING NUCLEOSIDE HYDROLASE"/>
    <property type="match status" value="1"/>
</dbReference>
<dbReference type="InterPro" id="IPR023186">
    <property type="entry name" value="IUNH"/>
</dbReference>
<dbReference type="EMBL" id="LKBH01000260">
    <property type="protein sequence ID" value="KQB34356.1"/>
    <property type="molecule type" value="Genomic_DNA"/>
</dbReference>
<dbReference type="Gene3D" id="3.90.245.10">
    <property type="entry name" value="Ribonucleoside hydrolase-like"/>
    <property type="match status" value="1"/>
</dbReference>
<proteinExistence type="predicted"/>
<sequence>MTKIIIDCDPGHDDAIEMLLAMADEYAEILGICTVAGNQSLEKTTLNALKVIELAGRKDINVYPGSAKPIMGNLITAPNIHGNTGLDGTLFREPTLRASKTNAIDFMHNVLREQKNVVIVTTGPITNLAILLLAYPEVKKNIDRVIWMGGSYSMGNITPDAEFNAYNDPEALKIVLNSKLNFTMVTLDVTHRALFTMDDINRIKNMNNKVSEQVYELLTFFYKTYEENFSLGGVPIHDACALAEALHPGIIKSKLLNVEVNTSTGPSRGRTIVDIYNVTGREKNALVSMDINVEGFKNYLFNMLEKYK</sequence>
<dbReference type="GO" id="GO:0008477">
    <property type="term" value="F:purine nucleosidase activity"/>
    <property type="evidence" value="ECO:0007669"/>
    <property type="project" value="TreeGrafter"/>
</dbReference>
<dbReference type="RefSeq" id="WP_055041072.1">
    <property type="nucleotide sequence ID" value="NZ_LKBH01000260.1"/>
</dbReference>
<dbReference type="GO" id="GO:0006152">
    <property type="term" value="P:purine nucleoside catabolic process"/>
    <property type="evidence" value="ECO:0007669"/>
    <property type="project" value="TreeGrafter"/>
</dbReference>
<evidence type="ECO:0000256" key="1">
    <source>
        <dbReference type="ARBA" id="ARBA00022801"/>
    </source>
</evidence>
<protein>
    <recommendedName>
        <fullName evidence="3">Inosine/uridine-preferring nucleoside hydrolase domain-containing protein</fullName>
    </recommendedName>
</protein>
<dbReference type="SUPFAM" id="SSF53590">
    <property type="entry name" value="Nucleoside hydrolase"/>
    <property type="match status" value="1"/>
</dbReference>
<dbReference type="Proteomes" id="UP000050301">
    <property type="component" value="Unassembled WGS sequence"/>
</dbReference>